<sequence length="377" mass="40752">MVVDGLEVWALTRDTDLRAALTDRRFRRNWRHWTALTSGEVPEDHPVAAMVHLDNMLTADGDEHRRLRGLISQAFTRARIAALRPAVEAIARGLLDGLAAEPGPVDLKAHYAYPLSMAVFGALFGIGEADHDRIRQMVTVAFSTAPPEQVRAMRAEVTAYLDELIATKQDEPGEDVVSALLRAREQGDRLGDAELRDTLWLLLTAGFETTASALVNAIAALLDRPDQMTAVQGGLLELPAVVEESLRQASSVAALPFLFAAEDITIAGRTIATGEPVLLAYLAANRDTAHYGRDAEEFDATRRRPRHLGLGHGPHICLGAALARLELQIGLAALVARFPDLRRTKAPPPVASVFIHSPAGLPVHLTATARVETGSTP</sequence>
<evidence type="ECO:0000313" key="7">
    <source>
        <dbReference type="EMBL" id="PSK96203.1"/>
    </source>
</evidence>
<dbReference type="PRINTS" id="PR00359">
    <property type="entry name" value="BP450"/>
</dbReference>
<dbReference type="CDD" id="cd11029">
    <property type="entry name" value="CYP107-like"/>
    <property type="match status" value="1"/>
</dbReference>
<dbReference type="InterPro" id="IPR036396">
    <property type="entry name" value="Cyt_P450_sf"/>
</dbReference>
<proteinExistence type="inferred from homology"/>
<dbReference type="InterPro" id="IPR001128">
    <property type="entry name" value="Cyt_P450"/>
</dbReference>
<keyword evidence="2" id="KW-0349">Heme</keyword>
<evidence type="ECO:0000313" key="8">
    <source>
        <dbReference type="Proteomes" id="UP000240542"/>
    </source>
</evidence>
<comment type="similarity">
    <text evidence="1">Belongs to the cytochrome P450 family.</text>
</comment>
<dbReference type="Proteomes" id="UP000240542">
    <property type="component" value="Unassembled WGS sequence"/>
</dbReference>
<keyword evidence="6" id="KW-0503">Monooxygenase</keyword>
<dbReference type="GO" id="GO:0016705">
    <property type="term" value="F:oxidoreductase activity, acting on paired donors, with incorporation or reduction of molecular oxygen"/>
    <property type="evidence" value="ECO:0007669"/>
    <property type="project" value="InterPro"/>
</dbReference>
<name>A0A2P8DG53_9ACTN</name>
<dbReference type="SUPFAM" id="SSF48264">
    <property type="entry name" value="Cytochrome P450"/>
    <property type="match status" value="1"/>
</dbReference>
<evidence type="ECO:0000256" key="4">
    <source>
        <dbReference type="ARBA" id="ARBA00023002"/>
    </source>
</evidence>
<dbReference type="InterPro" id="IPR002397">
    <property type="entry name" value="Cyt_P450_B"/>
</dbReference>
<evidence type="ECO:0000256" key="5">
    <source>
        <dbReference type="ARBA" id="ARBA00023004"/>
    </source>
</evidence>
<organism evidence="7 8">
    <name type="scientific">Murinocardiopsis flavida</name>
    <dbReference type="NCBI Taxonomy" id="645275"/>
    <lineage>
        <taxon>Bacteria</taxon>
        <taxon>Bacillati</taxon>
        <taxon>Actinomycetota</taxon>
        <taxon>Actinomycetes</taxon>
        <taxon>Streptosporangiales</taxon>
        <taxon>Nocardiopsidaceae</taxon>
        <taxon>Murinocardiopsis</taxon>
    </lineage>
</organism>
<dbReference type="Pfam" id="PF00067">
    <property type="entry name" value="p450"/>
    <property type="match status" value="1"/>
</dbReference>
<dbReference type="GO" id="GO:0005506">
    <property type="term" value="F:iron ion binding"/>
    <property type="evidence" value="ECO:0007669"/>
    <property type="project" value="InterPro"/>
</dbReference>
<keyword evidence="8" id="KW-1185">Reference proteome</keyword>
<reference evidence="7 8" key="1">
    <citation type="submission" date="2018-03" db="EMBL/GenBank/DDBJ databases">
        <title>Genomic Encyclopedia of Archaeal and Bacterial Type Strains, Phase II (KMG-II): from individual species to whole genera.</title>
        <authorList>
            <person name="Goeker M."/>
        </authorList>
    </citation>
    <scope>NUCLEOTIDE SEQUENCE [LARGE SCALE GENOMIC DNA]</scope>
    <source>
        <strain evidence="7 8">DSM 45312</strain>
    </source>
</reference>
<protein>
    <submittedName>
        <fullName evidence="7">Cytochrome P450</fullName>
    </submittedName>
</protein>
<dbReference type="FunFam" id="1.10.630.10:FF:000018">
    <property type="entry name" value="Cytochrome P450 monooxygenase"/>
    <property type="match status" value="1"/>
</dbReference>
<accession>A0A2P8DG53</accession>
<dbReference type="AlphaFoldDB" id="A0A2P8DG53"/>
<keyword evidence="5" id="KW-0408">Iron</keyword>
<gene>
    <name evidence="7" type="ORF">CLV63_11285</name>
</gene>
<dbReference type="GO" id="GO:0020037">
    <property type="term" value="F:heme binding"/>
    <property type="evidence" value="ECO:0007669"/>
    <property type="project" value="InterPro"/>
</dbReference>
<comment type="caution">
    <text evidence="7">The sequence shown here is derived from an EMBL/GenBank/DDBJ whole genome shotgun (WGS) entry which is preliminary data.</text>
</comment>
<dbReference type="Gene3D" id="1.10.630.10">
    <property type="entry name" value="Cytochrome P450"/>
    <property type="match status" value="1"/>
</dbReference>
<dbReference type="EMBL" id="PYGA01000012">
    <property type="protein sequence ID" value="PSK96203.1"/>
    <property type="molecule type" value="Genomic_DNA"/>
</dbReference>
<dbReference type="PRINTS" id="PR00385">
    <property type="entry name" value="P450"/>
</dbReference>
<evidence type="ECO:0000256" key="6">
    <source>
        <dbReference type="ARBA" id="ARBA00023033"/>
    </source>
</evidence>
<dbReference type="PANTHER" id="PTHR46696">
    <property type="entry name" value="P450, PUTATIVE (EUROFUNG)-RELATED"/>
    <property type="match status" value="1"/>
</dbReference>
<evidence type="ECO:0000256" key="1">
    <source>
        <dbReference type="ARBA" id="ARBA00010617"/>
    </source>
</evidence>
<dbReference type="PANTHER" id="PTHR46696:SF1">
    <property type="entry name" value="CYTOCHROME P450 YJIB-RELATED"/>
    <property type="match status" value="1"/>
</dbReference>
<keyword evidence="3" id="KW-0479">Metal-binding</keyword>
<keyword evidence="4" id="KW-0560">Oxidoreductase</keyword>
<evidence type="ECO:0000256" key="2">
    <source>
        <dbReference type="ARBA" id="ARBA00022617"/>
    </source>
</evidence>
<evidence type="ECO:0000256" key="3">
    <source>
        <dbReference type="ARBA" id="ARBA00022723"/>
    </source>
</evidence>
<dbReference type="GO" id="GO:0004497">
    <property type="term" value="F:monooxygenase activity"/>
    <property type="evidence" value="ECO:0007669"/>
    <property type="project" value="UniProtKB-KW"/>
</dbReference>